<evidence type="ECO:0000313" key="4">
    <source>
        <dbReference type="Proteomes" id="UP001610810"/>
    </source>
</evidence>
<dbReference type="PROSITE" id="PS51677">
    <property type="entry name" value="NODB"/>
    <property type="match status" value="1"/>
</dbReference>
<dbReference type="SUPFAM" id="SSF88713">
    <property type="entry name" value="Glycoside hydrolase/deacetylase"/>
    <property type="match status" value="1"/>
</dbReference>
<gene>
    <name evidence="3" type="ORF">ACH3YB_19865</name>
</gene>
<reference evidence="3 4" key="1">
    <citation type="submission" date="2024-10" db="EMBL/GenBank/DDBJ databases">
        <authorList>
            <person name="Wannawong T."/>
            <person name="Kuncharoen N."/>
            <person name="Mhuantong W."/>
        </authorList>
    </citation>
    <scope>NUCLEOTIDE SEQUENCE [LARGE SCALE GENOMIC DNA]</scope>
    <source>
        <strain evidence="3 4">CALK1-4</strain>
    </source>
</reference>
<dbReference type="Gene3D" id="3.20.20.370">
    <property type="entry name" value="Glycoside hydrolase/deacetylase"/>
    <property type="match status" value="1"/>
</dbReference>
<dbReference type="InterPro" id="IPR011330">
    <property type="entry name" value="Glyco_hydro/deAcase_b/a-brl"/>
</dbReference>
<keyword evidence="4" id="KW-1185">Reference proteome</keyword>
<evidence type="ECO:0000313" key="3">
    <source>
        <dbReference type="EMBL" id="MFI0573880.1"/>
    </source>
</evidence>
<feature type="domain" description="NodB homology" evidence="2">
    <location>
        <begin position="50"/>
        <end position="236"/>
    </location>
</feature>
<proteinExistence type="predicted"/>
<dbReference type="Proteomes" id="UP001610810">
    <property type="component" value="Unassembled WGS sequence"/>
</dbReference>
<sequence length="278" mass="29252">MRQGSRAGRAAYAVAPVLAVALAHIGPAATWLPELRRRRFPALAGLGSPRHVALTFDDGPDPASTPQFLDVLDRLGVRATFFVLGENAARHPVLARELVRRGHEIAVHGWSHDRPWWPTPVRDARELPRAVRVVGEVTGTVPHWYRPPYGILTSGRWAAARGAGLRPVLWTAWGKDWRHDATPASVRATVAADLRGGGTVLLHDTDHASAPGSWRAALGALPDIVRDCREAGLAVGPLGEHGTGGAAATRVTAGSAGLAGAAGPAGRASFRSPAPGQP</sequence>
<dbReference type="InterPro" id="IPR002509">
    <property type="entry name" value="NODB_dom"/>
</dbReference>
<dbReference type="CDD" id="cd10959">
    <property type="entry name" value="CE4_NodB_like_3"/>
    <property type="match status" value="1"/>
</dbReference>
<name>A0ABW7S2V5_STRTE</name>
<feature type="region of interest" description="Disordered" evidence="1">
    <location>
        <begin position="257"/>
        <end position="278"/>
    </location>
</feature>
<evidence type="ECO:0000259" key="2">
    <source>
        <dbReference type="PROSITE" id="PS51677"/>
    </source>
</evidence>
<organism evidence="3 4">
    <name type="scientific">Streptomyces tendae</name>
    <dbReference type="NCBI Taxonomy" id="1932"/>
    <lineage>
        <taxon>Bacteria</taxon>
        <taxon>Bacillati</taxon>
        <taxon>Actinomycetota</taxon>
        <taxon>Actinomycetes</taxon>
        <taxon>Kitasatosporales</taxon>
        <taxon>Streptomycetaceae</taxon>
        <taxon>Streptomyces</taxon>
    </lineage>
</organism>
<accession>A0ABW7S2V5</accession>
<dbReference type="Pfam" id="PF01522">
    <property type="entry name" value="Polysacc_deac_1"/>
    <property type="match status" value="1"/>
</dbReference>
<protein>
    <submittedName>
        <fullName evidence="3">Polysaccharide deacetylase family protein</fullName>
    </submittedName>
</protein>
<dbReference type="RefSeq" id="WP_398352298.1">
    <property type="nucleotide sequence ID" value="NZ_JBIQWK010000005.1"/>
</dbReference>
<dbReference type="InterPro" id="IPR050248">
    <property type="entry name" value="Polysacc_deacetylase_ArnD"/>
</dbReference>
<dbReference type="PANTHER" id="PTHR10587">
    <property type="entry name" value="GLYCOSYL TRANSFERASE-RELATED"/>
    <property type="match status" value="1"/>
</dbReference>
<dbReference type="EMBL" id="JBIQWK010000005">
    <property type="protein sequence ID" value="MFI0573880.1"/>
    <property type="molecule type" value="Genomic_DNA"/>
</dbReference>
<feature type="compositionally biased region" description="Low complexity" evidence="1">
    <location>
        <begin position="257"/>
        <end position="268"/>
    </location>
</feature>
<dbReference type="PANTHER" id="PTHR10587:SF137">
    <property type="entry name" value="4-DEOXY-4-FORMAMIDO-L-ARABINOSE-PHOSPHOUNDECAPRENOL DEFORMYLASE ARND-RELATED"/>
    <property type="match status" value="1"/>
</dbReference>
<evidence type="ECO:0000256" key="1">
    <source>
        <dbReference type="SAM" id="MobiDB-lite"/>
    </source>
</evidence>
<comment type="caution">
    <text evidence="3">The sequence shown here is derived from an EMBL/GenBank/DDBJ whole genome shotgun (WGS) entry which is preliminary data.</text>
</comment>